<evidence type="ECO:0000259" key="2">
    <source>
        <dbReference type="Pfam" id="PF11195"/>
    </source>
</evidence>
<dbReference type="EMBL" id="CAJNRG010012732">
    <property type="protein sequence ID" value="CAF2142798.1"/>
    <property type="molecule type" value="Genomic_DNA"/>
</dbReference>
<evidence type="ECO:0000259" key="1">
    <source>
        <dbReference type="Pfam" id="PF09588"/>
    </source>
</evidence>
<evidence type="ECO:0008006" key="5">
    <source>
        <dbReference type="Google" id="ProtNLM"/>
    </source>
</evidence>
<evidence type="ECO:0000313" key="3">
    <source>
        <dbReference type="EMBL" id="CAF2142798.1"/>
    </source>
</evidence>
<accession>A0A816X7H8</accession>
<dbReference type="Pfam" id="PF11195">
    <property type="entry name" value="Tad2-like"/>
    <property type="match status" value="1"/>
</dbReference>
<dbReference type="InterPro" id="IPR011604">
    <property type="entry name" value="PDDEXK-like_dom_sf"/>
</dbReference>
<dbReference type="InterPro" id="IPR017482">
    <property type="entry name" value="Lambda-type_endonuclease"/>
</dbReference>
<feature type="domain" description="Thoeris anti-defense 2-like" evidence="2">
    <location>
        <begin position="273"/>
        <end position="345"/>
    </location>
</feature>
<dbReference type="InterPro" id="IPR019080">
    <property type="entry name" value="YqaJ_viral_recombinase"/>
</dbReference>
<dbReference type="GO" id="GO:0006281">
    <property type="term" value="P:DNA repair"/>
    <property type="evidence" value="ECO:0007669"/>
    <property type="project" value="UniProtKB-ARBA"/>
</dbReference>
<reference evidence="3" key="1">
    <citation type="submission" date="2021-02" db="EMBL/GenBank/DDBJ databases">
        <authorList>
            <person name="Nowell W R."/>
        </authorList>
    </citation>
    <scope>NUCLEOTIDE SEQUENCE</scope>
</reference>
<sequence length="347" mass="40394">MSAICGVPSFKKTALDVYFSKVNPEIIELTKDDPNYEAAYWGAKQEKDVAERYAEEHNVEVTIEPKLIRHPKYPFMAGNIDRWVGNYEYILECKTAHFMKSKAWGDEGTDQIPESYLVQVAWYSAICDVPKVDIAVLIGGQNYREYTYTRDQELEEKLVKIAYNFWHNHVEKRIPPKCSSLADTFNLFPVGNHKELTASETITQKIYELKTLREQESSIQKAIDALKVDIQEFMQDYDILLDNNDCVVATWKNTAPRSFFDTKRLKQEWIISMNIIEAVKAAYEGKRIRRKDWFFIDKEVCVYIYGNRGFNGEIVELIQHIEGSNEEKFATFLGEDILANDWEVLED</sequence>
<dbReference type="NCBIfam" id="TIGR03033">
    <property type="entry name" value="phage_rel_nuc"/>
    <property type="match status" value="1"/>
</dbReference>
<dbReference type="Pfam" id="PF09588">
    <property type="entry name" value="YqaJ"/>
    <property type="match status" value="1"/>
</dbReference>
<organism evidence="3 4">
    <name type="scientific">Rotaria magnacalcarata</name>
    <dbReference type="NCBI Taxonomy" id="392030"/>
    <lineage>
        <taxon>Eukaryota</taxon>
        <taxon>Metazoa</taxon>
        <taxon>Spiralia</taxon>
        <taxon>Gnathifera</taxon>
        <taxon>Rotifera</taxon>
        <taxon>Eurotatoria</taxon>
        <taxon>Bdelloidea</taxon>
        <taxon>Philodinida</taxon>
        <taxon>Philodinidae</taxon>
        <taxon>Rotaria</taxon>
    </lineage>
</organism>
<dbReference type="SUPFAM" id="SSF52980">
    <property type="entry name" value="Restriction endonuclease-like"/>
    <property type="match status" value="1"/>
</dbReference>
<protein>
    <recommendedName>
        <fullName evidence="5">YqaJ viral recombinase domain-containing protein</fullName>
    </recommendedName>
</protein>
<gene>
    <name evidence="3" type="ORF">XDN619_LOCUS27068</name>
</gene>
<dbReference type="InterPro" id="IPR011335">
    <property type="entry name" value="Restrct_endonuc-II-like"/>
</dbReference>
<dbReference type="Gene3D" id="3.90.320.10">
    <property type="match status" value="1"/>
</dbReference>
<dbReference type="Proteomes" id="UP000663887">
    <property type="component" value="Unassembled WGS sequence"/>
</dbReference>
<feature type="domain" description="YqaJ viral recombinase" evidence="1">
    <location>
        <begin position="3"/>
        <end position="127"/>
    </location>
</feature>
<comment type="caution">
    <text evidence="3">The sequence shown here is derived from an EMBL/GenBank/DDBJ whole genome shotgun (WGS) entry which is preliminary data.</text>
</comment>
<evidence type="ECO:0000313" key="4">
    <source>
        <dbReference type="Proteomes" id="UP000663887"/>
    </source>
</evidence>
<dbReference type="InterPro" id="IPR021361">
    <property type="entry name" value="Tad2-like_dom"/>
</dbReference>
<dbReference type="AlphaFoldDB" id="A0A816X7H8"/>
<name>A0A816X7H8_9BILA</name>
<proteinExistence type="predicted"/>